<dbReference type="InterPro" id="IPR011970">
    <property type="entry name" value="MltB_2"/>
</dbReference>
<gene>
    <name evidence="4" type="ORF">H0A76_07655</name>
</gene>
<dbReference type="Gene3D" id="1.10.101.10">
    <property type="entry name" value="PGBD-like superfamily/PGBD"/>
    <property type="match status" value="1"/>
</dbReference>
<protein>
    <submittedName>
        <fullName evidence="4">Lytic murein transglycosylase</fullName>
    </submittedName>
</protein>
<evidence type="ECO:0000259" key="2">
    <source>
        <dbReference type="Pfam" id="PF01471"/>
    </source>
</evidence>
<accession>A0A853F1E7</accession>
<dbReference type="GO" id="GO:0008933">
    <property type="term" value="F:peptidoglycan lytic transglycosylase activity"/>
    <property type="evidence" value="ECO:0007669"/>
    <property type="project" value="TreeGrafter"/>
</dbReference>
<dbReference type="GO" id="GO:0009253">
    <property type="term" value="P:peptidoglycan catabolic process"/>
    <property type="evidence" value="ECO:0007669"/>
    <property type="project" value="TreeGrafter"/>
</dbReference>
<evidence type="ECO:0000259" key="3">
    <source>
        <dbReference type="Pfam" id="PF13406"/>
    </source>
</evidence>
<dbReference type="PANTHER" id="PTHR30163:SF8">
    <property type="entry name" value="LYTIC MUREIN TRANSGLYCOSYLASE"/>
    <property type="match status" value="1"/>
</dbReference>
<dbReference type="AlphaFoldDB" id="A0A853F1E7"/>
<feature type="signal peptide" evidence="1">
    <location>
        <begin position="1"/>
        <end position="19"/>
    </location>
</feature>
<dbReference type="SUPFAM" id="SSF53955">
    <property type="entry name" value="Lysozyme-like"/>
    <property type="match status" value="1"/>
</dbReference>
<dbReference type="InterPro" id="IPR031304">
    <property type="entry name" value="SLT_2"/>
</dbReference>
<evidence type="ECO:0000256" key="1">
    <source>
        <dbReference type="SAM" id="SignalP"/>
    </source>
</evidence>
<dbReference type="PANTHER" id="PTHR30163">
    <property type="entry name" value="MEMBRANE-BOUND LYTIC MUREIN TRANSGLYCOSYLASE B"/>
    <property type="match status" value="1"/>
</dbReference>
<evidence type="ECO:0000313" key="5">
    <source>
        <dbReference type="Proteomes" id="UP000568751"/>
    </source>
</evidence>
<dbReference type="Pfam" id="PF13406">
    <property type="entry name" value="SLT_2"/>
    <property type="match status" value="1"/>
</dbReference>
<dbReference type="InterPro" id="IPR036366">
    <property type="entry name" value="PGBDSf"/>
</dbReference>
<proteinExistence type="predicted"/>
<keyword evidence="1" id="KW-0732">Signal</keyword>
<feature type="domain" description="Peptidoglycan binding-like" evidence="2">
    <location>
        <begin position="346"/>
        <end position="399"/>
    </location>
</feature>
<dbReference type="Gene3D" id="1.10.8.350">
    <property type="entry name" value="Bacterial muramidase"/>
    <property type="match status" value="1"/>
</dbReference>
<comment type="caution">
    <text evidence="4">The sequence shown here is derived from an EMBL/GenBank/DDBJ whole genome shotgun (WGS) entry which is preliminary data.</text>
</comment>
<dbReference type="InterPro" id="IPR002477">
    <property type="entry name" value="Peptidoglycan-bd-like"/>
</dbReference>
<sequence length="408" mass="45970">MFRFILFFILTISALPAFAFHTDDTLDADNAQSFKTFLGTIRVKAIKKGISSATLDRAFKGLTPDPKIIKFDRNQAEFTLNFWRYINSRVSEKRLTKGRVKLEENQILLNNVYQKYGVPPSILVAFWGLETNYGKNVGKMNLVRSLATLSFDLRRRGFFTRELLILLELIDQGKLPLSVKGSWAGAMGNLQFMPSNVAAYAIDADENGILNLWGGLKDIFHSGSNFLKNIGWHRGERWGDEVKVAVDFKSSLANLKIKKTVQAWQNLGVVRADGKGFSASLLKRKASLILPMGHKGPAFLVYRNFRTILRWNRSILYALSVGHLSDRLQEKRTLIAKPITEPSLNRDDIKLIQTALKQLGFDAGDADGIPGSKTRAAVRDYQRANGLPIDGYVGYQLLQNLHKQRRGH</sequence>
<dbReference type="Proteomes" id="UP000568751">
    <property type="component" value="Unassembled WGS sequence"/>
</dbReference>
<feature type="domain" description="Transglycosylase SLT" evidence="3">
    <location>
        <begin position="34"/>
        <end position="326"/>
    </location>
</feature>
<dbReference type="NCBIfam" id="TIGR02283">
    <property type="entry name" value="MltB_2"/>
    <property type="match status" value="1"/>
</dbReference>
<dbReference type="SUPFAM" id="SSF47090">
    <property type="entry name" value="PGBD-like"/>
    <property type="match status" value="1"/>
</dbReference>
<dbReference type="InterPro" id="IPR036365">
    <property type="entry name" value="PGBD-like_sf"/>
</dbReference>
<organism evidence="4 5">
    <name type="scientific">Candidatus Thiodubiliella endoseptemdiera</name>
    <dbReference type="NCBI Taxonomy" id="2738886"/>
    <lineage>
        <taxon>Bacteria</taxon>
        <taxon>Pseudomonadati</taxon>
        <taxon>Pseudomonadota</taxon>
        <taxon>Gammaproteobacteria</taxon>
        <taxon>Candidatus Pseudothioglobaceae</taxon>
        <taxon>Candidatus Thiodubiliella</taxon>
    </lineage>
</organism>
<reference evidence="4 5" key="1">
    <citation type="submission" date="2020-05" db="EMBL/GenBank/DDBJ databases">
        <title>Horizontal transmission and recombination maintain forever young bacterial symbiont genomes.</title>
        <authorList>
            <person name="Russell S.L."/>
            <person name="Pepper-Tunick E."/>
            <person name="Svedberg J."/>
            <person name="Byrne A."/>
            <person name="Ruelas Castillo J."/>
            <person name="Vollmers C."/>
            <person name="Beinart R.A."/>
            <person name="Corbett-Detig R."/>
        </authorList>
    </citation>
    <scope>NUCLEOTIDE SEQUENCE [LARGE SCALE GENOMIC DNA]</scope>
    <source>
        <strain evidence="4">455</strain>
    </source>
</reference>
<dbReference type="InterPro" id="IPR043426">
    <property type="entry name" value="MltB-like"/>
</dbReference>
<name>A0A853F1E7_9GAMM</name>
<dbReference type="Pfam" id="PF01471">
    <property type="entry name" value="PG_binding_1"/>
    <property type="match status" value="1"/>
</dbReference>
<evidence type="ECO:0000313" key="4">
    <source>
        <dbReference type="EMBL" id="NYT27773.1"/>
    </source>
</evidence>
<feature type="chain" id="PRO_5032303496" evidence="1">
    <location>
        <begin position="20"/>
        <end position="408"/>
    </location>
</feature>
<dbReference type="EMBL" id="JACCHT010000001">
    <property type="protein sequence ID" value="NYT27773.1"/>
    <property type="molecule type" value="Genomic_DNA"/>
</dbReference>
<dbReference type="CDD" id="cd13399">
    <property type="entry name" value="Slt35-like"/>
    <property type="match status" value="1"/>
</dbReference>
<dbReference type="Gene3D" id="1.10.530.10">
    <property type="match status" value="1"/>
</dbReference>
<dbReference type="InterPro" id="IPR023346">
    <property type="entry name" value="Lysozyme-like_dom_sf"/>
</dbReference>